<reference evidence="6 7" key="1">
    <citation type="submission" date="2019-01" db="EMBL/GenBank/DDBJ databases">
        <title>Genome sequencing of the rare red list fungi Fomitopsis rosea.</title>
        <authorList>
            <person name="Buettner E."/>
            <person name="Kellner H."/>
        </authorList>
    </citation>
    <scope>NUCLEOTIDE SEQUENCE [LARGE SCALE GENOMIC DNA]</scope>
    <source>
        <strain evidence="6 7">DSM 105464</strain>
    </source>
</reference>
<gene>
    <name evidence="6" type="ORF">EVJ58_g8264</name>
</gene>
<dbReference type="GO" id="GO:0008270">
    <property type="term" value="F:zinc ion binding"/>
    <property type="evidence" value="ECO:0007669"/>
    <property type="project" value="UniProtKB-KW"/>
</dbReference>
<dbReference type="Gene3D" id="6.10.140.2220">
    <property type="match status" value="1"/>
</dbReference>
<evidence type="ECO:0000313" key="6">
    <source>
        <dbReference type="EMBL" id="TFY55411.1"/>
    </source>
</evidence>
<keyword evidence="1" id="KW-0479">Metal-binding</keyword>
<dbReference type="InterPro" id="IPR002893">
    <property type="entry name" value="Znf_MYND"/>
</dbReference>
<feature type="domain" description="MYND-type" evidence="5">
    <location>
        <begin position="401"/>
        <end position="444"/>
    </location>
</feature>
<dbReference type="AlphaFoldDB" id="A0A4Y9Y204"/>
<comment type="caution">
    <text evidence="6">The sequence shown here is derived from an EMBL/GenBank/DDBJ whole genome shotgun (WGS) entry which is preliminary data.</text>
</comment>
<evidence type="ECO:0000256" key="1">
    <source>
        <dbReference type="ARBA" id="ARBA00022723"/>
    </source>
</evidence>
<evidence type="ECO:0000256" key="2">
    <source>
        <dbReference type="ARBA" id="ARBA00022771"/>
    </source>
</evidence>
<sequence length="525" mass="59472">MSRTDEIARFFTACMEDPARPTHCARVLCACLHALDGRRDYELFALDLPFFPPQFEGYESIRKTHHAYLTACVIFLSTLRSKEELEELAASISVCACPAPSAKGTARTLVARLHRFKPARQFTFRDFVEALVRHLGGILNHAVETKTISGAAASGGLKRNAKKHAECRLWPVGASQLVPSGLEQSMQGYVASFRLCRDSRFQDTLLVVMEFLSLFGGPVLRHILQFEPDWALRISALVCYVLKERNETLGRPVRMDMETGWLHTITLILMFCSKINEEGERNPRDVAHFVTWNMSGEKNGSTILVNCGLLLVCTVIRQEIQSFRNGTILFTNEIIERFSIQSACFAARLYCYRPQDDGLEYHPDILRMRAKTDAFLADPLRTAFEGFCWAARLRHCCAPECNETFATAGRPFSRCAGCGVLRYCSRECQKSAWRNTRTPHKDVCPKLRVVRERTKLPREPRVPDHFRDLPPFIDACNADEGLRVLANDCGIHMYYLMTVRQDFGVDHVPEAFRALFAATPDVDGE</sequence>
<keyword evidence="2 4" id="KW-0863">Zinc-finger</keyword>
<dbReference type="EMBL" id="SEKV01000593">
    <property type="protein sequence ID" value="TFY55411.1"/>
    <property type="molecule type" value="Genomic_DNA"/>
</dbReference>
<dbReference type="STRING" id="34475.A0A4Y9Y204"/>
<evidence type="ECO:0000256" key="4">
    <source>
        <dbReference type="PROSITE-ProRule" id="PRU00134"/>
    </source>
</evidence>
<organism evidence="6 7">
    <name type="scientific">Rhodofomes roseus</name>
    <dbReference type="NCBI Taxonomy" id="34475"/>
    <lineage>
        <taxon>Eukaryota</taxon>
        <taxon>Fungi</taxon>
        <taxon>Dikarya</taxon>
        <taxon>Basidiomycota</taxon>
        <taxon>Agaricomycotina</taxon>
        <taxon>Agaricomycetes</taxon>
        <taxon>Polyporales</taxon>
        <taxon>Rhodofomes</taxon>
    </lineage>
</organism>
<protein>
    <recommendedName>
        <fullName evidence="5">MYND-type domain-containing protein</fullName>
    </recommendedName>
</protein>
<dbReference type="Pfam" id="PF01753">
    <property type="entry name" value="zf-MYND"/>
    <property type="match status" value="1"/>
</dbReference>
<dbReference type="SUPFAM" id="SSF144232">
    <property type="entry name" value="HIT/MYND zinc finger-like"/>
    <property type="match status" value="1"/>
</dbReference>
<evidence type="ECO:0000259" key="5">
    <source>
        <dbReference type="PROSITE" id="PS50865"/>
    </source>
</evidence>
<evidence type="ECO:0000313" key="7">
    <source>
        <dbReference type="Proteomes" id="UP000298390"/>
    </source>
</evidence>
<proteinExistence type="predicted"/>
<dbReference type="Proteomes" id="UP000298390">
    <property type="component" value="Unassembled WGS sequence"/>
</dbReference>
<dbReference type="PROSITE" id="PS50865">
    <property type="entry name" value="ZF_MYND_2"/>
    <property type="match status" value="1"/>
</dbReference>
<evidence type="ECO:0000256" key="3">
    <source>
        <dbReference type="ARBA" id="ARBA00022833"/>
    </source>
</evidence>
<accession>A0A4Y9Y204</accession>
<name>A0A4Y9Y204_9APHY</name>
<keyword evidence="3" id="KW-0862">Zinc</keyword>